<organism evidence="3 4">
    <name type="scientific">Trichloromonas acetexigens</name>
    <dbReference type="NCBI Taxonomy" id="38815"/>
    <lineage>
        <taxon>Bacteria</taxon>
        <taxon>Pseudomonadati</taxon>
        <taxon>Thermodesulfobacteriota</taxon>
        <taxon>Desulfuromonadia</taxon>
        <taxon>Desulfuromonadales</taxon>
        <taxon>Trichloromonadaceae</taxon>
        <taxon>Trichloromonas</taxon>
    </lineage>
</organism>
<feature type="domain" description="DUF4143" evidence="2">
    <location>
        <begin position="234"/>
        <end position="366"/>
    </location>
</feature>
<dbReference type="InterPro" id="IPR025420">
    <property type="entry name" value="DUF4143"/>
</dbReference>
<evidence type="ECO:0000313" key="3">
    <source>
        <dbReference type="EMBL" id="TRO77865.1"/>
    </source>
</evidence>
<accession>A0A550J3R3</accession>
<keyword evidence="3" id="KW-0067">ATP-binding</keyword>
<dbReference type="GO" id="GO:0005524">
    <property type="term" value="F:ATP binding"/>
    <property type="evidence" value="ECO:0007669"/>
    <property type="project" value="UniProtKB-KW"/>
</dbReference>
<name>A0A550J3R3_9BACT</name>
<evidence type="ECO:0000259" key="2">
    <source>
        <dbReference type="Pfam" id="PF13635"/>
    </source>
</evidence>
<feature type="domain" description="AAA" evidence="1">
    <location>
        <begin position="41"/>
        <end position="175"/>
    </location>
</feature>
<dbReference type="AlphaFoldDB" id="A0A550J3R3"/>
<dbReference type="OrthoDB" id="9801684at2"/>
<dbReference type="PANTHER" id="PTHR33295:SF19">
    <property type="entry name" value="ARCHAEAL ATPASE"/>
    <property type="match status" value="1"/>
</dbReference>
<dbReference type="Pfam" id="PF13173">
    <property type="entry name" value="AAA_14"/>
    <property type="match status" value="1"/>
</dbReference>
<dbReference type="PANTHER" id="PTHR33295">
    <property type="entry name" value="ATPASE"/>
    <property type="match status" value="1"/>
</dbReference>
<evidence type="ECO:0000259" key="1">
    <source>
        <dbReference type="Pfam" id="PF13173"/>
    </source>
</evidence>
<dbReference type="EMBL" id="VJVV01000020">
    <property type="protein sequence ID" value="TRO77865.1"/>
    <property type="molecule type" value="Genomic_DNA"/>
</dbReference>
<keyword evidence="4" id="KW-1185">Reference proteome</keyword>
<gene>
    <name evidence="3" type="ORF">FL622_16660</name>
</gene>
<evidence type="ECO:0000313" key="4">
    <source>
        <dbReference type="Proteomes" id="UP000317155"/>
    </source>
</evidence>
<sequence>METARLLEILASYNRFWTTGKLEAGISRDLLPRCLSQADSREVVVLKGVRRCGKSTLLAQVMEALLGRGIRPQQLLRINLEEPLFAAEASVELLEQIYRTWRERVCPEEKGYLFLDEIQNIPGWEAWVRGRSETEEVKIFVTGSSARMLSREIGTKLTGRQVSFEVYPLSFKEFLRFNGIEVRSELEYLAEKTRIRHHFHDYLKYGGFPEVVLKEKDDDRELLLKNYFEDILYRDIVTRHEIRDVASLRNLAVFLLTNNTRPTSVSKLKGNFSISQDKTENYLSAILESYLTFQLQKFGWSLKSVQRAGFKPYAIDTGLRNRVAFSFSADAGRLVENVIHNQLRRCHEEIYFGAEGGETDFVVKEGTAITRRIQVWYEENPRAEIPEREVAVFRDLPEDGAECLVLTNDLETVIAAGGTAVRCLPVVKYLLLGSA</sequence>
<protein>
    <submittedName>
        <fullName evidence="3">ATP-binding protein</fullName>
    </submittedName>
</protein>
<dbReference type="InterPro" id="IPR027417">
    <property type="entry name" value="P-loop_NTPase"/>
</dbReference>
<dbReference type="SUPFAM" id="SSF52540">
    <property type="entry name" value="P-loop containing nucleoside triphosphate hydrolases"/>
    <property type="match status" value="1"/>
</dbReference>
<comment type="caution">
    <text evidence="3">The sequence shown here is derived from an EMBL/GenBank/DDBJ whole genome shotgun (WGS) entry which is preliminary data.</text>
</comment>
<dbReference type="InterPro" id="IPR041682">
    <property type="entry name" value="AAA_14"/>
</dbReference>
<dbReference type="Pfam" id="PF13635">
    <property type="entry name" value="DUF4143"/>
    <property type="match status" value="1"/>
</dbReference>
<dbReference type="RefSeq" id="WP_092056409.1">
    <property type="nucleotide sequence ID" value="NZ_FOJJ01000013.1"/>
</dbReference>
<dbReference type="Proteomes" id="UP000317155">
    <property type="component" value="Unassembled WGS sequence"/>
</dbReference>
<proteinExistence type="predicted"/>
<reference evidence="3 4" key="1">
    <citation type="submission" date="2019-07" db="EMBL/GenBank/DDBJ databases">
        <title>Insights of Desulfuromonas acetexigens electromicrobiology.</title>
        <authorList>
            <person name="Katuri K."/>
            <person name="Sapireddy V."/>
            <person name="Shaw D.R."/>
            <person name="Saikaly P."/>
        </authorList>
    </citation>
    <scope>NUCLEOTIDE SEQUENCE [LARGE SCALE GENOMIC DNA]</scope>
    <source>
        <strain evidence="3 4">2873</strain>
    </source>
</reference>
<keyword evidence="3" id="KW-0547">Nucleotide-binding</keyword>